<dbReference type="InterPro" id="IPR008271">
    <property type="entry name" value="Ser/Thr_kinase_AS"/>
</dbReference>
<dbReference type="EMBL" id="GG738845">
    <property type="protein sequence ID" value="EFC50792.1"/>
    <property type="molecule type" value="Genomic_DNA"/>
</dbReference>
<dbReference type="Pfam" id="PF00069">
    <property type="entry name" value="Pkinase"/>
    <property type="match status" value="1"/>
</dbReference>
<dbReference type="Proteomes" id="UP000006671">
    <property type="component" value="Unassembled WGS sequence"/>
</dbReference>
<reference evidence="7 8" key="1">
    <citation type="journal article" date="2010" name="Cell">
        <title>The genome of Naegleria gruberi illuminates early eukaryotic versatility.</title>
        <authorList>
            <person name="Fritz-Laylin L.K."/>
            <person name="Prochnik S.E."/>
            <person name="Ginger M.L."/>
            <person name="Dacks J.B."/>
            <person name="Carpenter M.L."/>
            <person name="Field M.C."/>
            <person name="Kuo A."/>
            <person name="Paredez A."/>
            <person name="Chapman J."/>
            <person name="Pham J."/>
            <person name="Shu S."/>
            <person name="Neupane R."/>
            <person name="Cipriano M."/>
            <person name="Mancuso J."/>
            <person name="Tu H."/>
            <person name="Salamov A."/>
            <person name="Lindquist E."/>
            <person name="Shapiro H."/>
            <person name="Lucas S."/>
            <person name="Grigoriev I.V."/>
            <person name="Cande W.Z."/>
            <person name="Fulton C."/>
            <person name="Rokhsar D.S."/>
            <person name="Dawson S.C."/>
        </authorList>
    </citation>
    <scope>NUCLEOTIDE SEQUENCE [LARGE SCALE GENOMIC DNA]</scope>
    <source>
        <strain evidence="7 8">NEG-M</strain>
    </source>
</reference>
<dbReference type="GO" id="GO:0005524">
    <property type="term" value="F:ATP binding"/>
    <property type="evidence" value="ECO:0007669"/>
    <property type="project" value="UniProtKB-KW"/>
</dbReference>
<evidence type="ECO:0000259" key="6">
    <source>
        <dbReference type="PROSITE" id="PS50011"/>
    </source>
</evidence>
<sequence length="384" mass="44926">MFTGQQASRQTSSPEYVQYSVNGNTFSLPKRYTMDGVKGAGGFGCVVSALDNKNNERVAIKKVSSLYERDRNYQKRILREIKILKHFRQFSAHNVVLLKDLFFDPYQPGSIYIVTNLMDFDLEKLLSSNQTFSEQSIQYFLHEILKAVNIMHSSNIIHRDLKPSNILLNRDLDLQICDFGLSRAIGQDYPEDSKYVVTRWYRSPEVILYWNKLHAAMDMWSIGCIFAELLVKPLHKNGRPILFPGKDFKDQLELILRLVGTPKDEEIRGCSEGIKFMKTHFKQTYEKKNFGQIFSHVTNQLAIDLLERMLTWDPEKRITVRDALRHPYLKEMFDQDEYNTDPNTSENTYFCQANFDYQFSEDIKTEDIKILVSNEVETFQQQIQ</sequence>
<dbReference type="GO" id="GO:0004674">
    <property type="term" value="F:protein serine/threonine kinase activity"/>
    <property type="evidence" value="ECO:0007669"/>
    <property type="project" value="UniProtKB-KW"/>
</dbReference>
<dbReference type="CDD" id="cd07834">
    <property type="entry name" value="STKc_MAPK"/>
    <property type="match status" value="1"/>
</dbReference>
<keyword evidence="5" id="KW-0067">ATP-binding</keyword>
<dbReference type="InParanoid" id="D2UYH3"/>
<evidence type="ECO:0000256" key="5">
    <source>
        <dbReference type="ARBA" id="ARBA00022840"/>
    </source>
</evidence>
<protein>
    <submittedName>
        <fullName evidence="7">Predicted protein</fullName>
    </submittedName>
</protein>
<evidence type="ECO:0000313" key="7">
    <source>
        <dbReference type="EMBL" id="EFC50792.1"/>
    </source>
</evidence>
<dbReference type="PROSITE" id="PS00108">
    <property type="entry name" value="PROTEIN_KINASE_ST"/>
    <property type="match status" value="1"/>
</dbReference>
<accession>D2UYH3</accession>
<dbReference type="InterPro" id="IPR000719">
    <property type="entry name" value="Prot_kinase_dom"/>
</dbReference>
<evidence type="ECO:0000313" key="8">
    <source>
        <dbReference type="Proteomes" id="UP000006671"/>
    </source>
</evidence>
<dbReference type="PANTHER" id="PTHR24055">
    <property type="entry name" value="MITOGEN-ACTIVATED PROTEIN KINASE"/>
    <property type="match status" value="1"/>
</dbReference>
<keyword evidence="4" id="KW-0418">Kinase</keyword>
<evidence type="ECO:0000256" key="4">
    <source>
        <dbReference type="ARBA" id="ARBA00022777"/>
    </source>
</evidence>
<feature type="domain" description="Protein kinase" evidence="6">
    <location>
        <begin position="32"/>
        <end position="329"/>
    </location>
</feature>
<evidence type="ECO:0000256" key="3">
    <source>
        <dbReference type="ARBA" id="ARBA00022741"/>
    </source>
</evidence>
<keyword evidence="2" id="KW-0808">Transferase</keyword>
<keyword evidence="8" id="KW-1185">Reference proteome</keyword>
<dbReference type="SMART" id="SM00220">
    <property type="entry name" value="S_TKc"/>
    <property type="match status" value="1"/>
</dbReference>
<evidence type="ECO:0000256" key="1">
    <source>
        <dbReference type="ARBA" id="ARBA00022527"/>
    </source>
</evidence>
<dbReference type="Gene3D" id="3.30.200.20">
    <property type="entry name" value="Phosphorylase Kinase, domain 1"/>
    <property type="match status" value="1"/>
</dbReference>
<dbReference type="InterPro" id="IPR011009">
    <property type="entry name" value="Kinase-like_dom_sf"/>
</dbReference>
<dbReference type="InterPro" id="IPR050117">
    <property type="entry name" value="MAPK"/>
</dbReference>
<dbReference type="GeneID" id="8855407"/>
<evidence type="ECO:0000256" key="2">
    <source>
        <dbReference type="ARBA" id="ARBA00022679"/>
    </source>
</evidence>
<organism evidence="8">
    <name type="scientific">Naegleria gruberi</name>
    <name type="common">Amoeba</name>
    <dbReference type="NCBI Taxonomy" id="5762"/>
    <lineage>
        <taxon>Eukaryota</taxon>
        <taxon>Discoba</taxon>
        <taxon>Heterolobosea</taxon>
        <taxon>Tetramitia</taxon>
        <taxon>Eutetramitia</taxon>
        <taxon>Vahlkampfiidae</taxon>
        <taxon>Naegleria</taxon>
    </lineage>
</organism>
<keyword evidence="3" id="KW-0547">Nucleotide-binding</keyword>
<proteinExistence type="predicted"/>
<dbReference type="OrthoDB" id="10254434at2759"/>
<dbReference type="STRING" id="5762.D2UYH3"/>
<keyword evidence="1" id="KW-0723">Serine/threonine-protein kinase</keyword>
<gene>
    <name evidence="7" type="ORF">NAEGRDRAFT_28877</name>
</gene>
<dbReference type="PROSITE" id="PS50011">
    <property type="entry name" value="PROTEIN_KINASE_DOM"/>
    <property type="match status" value="1"/>
</dbReference>
<dbReference type="KEGG" id="ngr:NAEGRDRAFT_28877"/>
<dbReference type="SUPFAM" id="SSF56112">
    <property type="entry name" value="Protein kinase-like (PK-like)"/>
    <property type="match status" value="1"/>
</dbReference>
<dbReference type="Gene3D" id="1.10.510.10">
    <property type="entry name" value="Transferase(Phosphotransferase) domain 1"/>
    <property type="match status" value="1"/>
</dbReference>
<dbReference type="AlphaFoldDB" id="D2UYH3"/>
<name>D2UYH3_NAEGR</name>
<dbReference type="OMA" id="YFSEFRD"/>
<dbReference type="FunFam" id="1.10.510.10:FF:000624">
    <property type="entry name" value="Mitogen-activated protein kinase"/>
    <property type="match status" value="1"/>
</dbReference>
<dbReference type="eggNOG" id="KOG0660">
    <property type="taxonomic scope" value="Eukaryota"/>
</dbReference>
<dbReference type="RefSeq" id="XP_002683536.1">
    <property type="nucleotide sequence ID" value="XM_002683490.1"/>
</dbReference>
<dbReference type="VEuPathDB" id="AmoebaDB:NAEGRDRAFT_28877"/>